<dbReference type="Proteomes" id="UP000295636">
    <property type="component" value="Unassembled WGS sequence"/>
</dbReference>
<gene>
    <name evidence="2" type="ORF">E1757_15135</name>
</gene>
<dbReference type="Pfam" id="PF13646">
    <property type="entry name" value="HEAT_2"/>
    <property type="match status" value="1"/>
</dbReference>
<protein>
    <submittedName>
        <fullName evidence="2">Virulence factor</fullName>
    </submittedName>
</protein>
<dbReference type="GO" id="GO:0016491">
    <property type="term" value="F:oxidoreductase activity"/>
    <property type="evidence" value="ECO:0007669"/>
    <property type="project" value="TreeGrafter"/>
</dbReference>
<dbReference type="AlphaFoldDB" id="A0A4V2ZTJ6"/>
<name>A0A4V2ZTJ6_9BACL</name>
<dbReference type="Pfam" id="PF08712">
    <property type="entry name" value="Nfu_N"/>
    <property type="match status" value="1"/>
</dbReference>
<dbReference type="InterPro" id="IPR004155">
    <property type="entry name" value="PBS_lyase_HEAT"/>
</dbReference>
<sequence length="384" mass="41945">MKLISIEPTPSPNSMKLTVDEMLPRGVRQTFKADETGRAPEPLNGLLAIEGVRSVFRTADFIALDRKPGADWAAILAAARQLLQADRGADPTAAQAITPAAGFGEAQVLVQMYRGIPIQVRVRSGDQEVRLGLPAGFTNAVQSAAGSTMIRERKLEEFGVRYGEPEEIAAEIVSELEASYPQERLDELVKSAIEQGGAPQDGKSPTARSIPLSASEVEEQFASPDWKIRYAALESWEPDLQALPLLAKALSDSNVSIRRLAVVYLGDLKHPEALPYLYEALKDSSPAVRRTSGDTLSDLGDPGAIGPMIEALRDKNKIVRWRAARFLYEAGDETAVDALREAASDPEFEVQLQAQIALERIERGEEAAGSVWKQMTEERNRSKQ</sequence>
<comment type="caution">
    <text evidence="2">The sequence shown here is derived from an EMBL/GenBank/DDBJ whole genome shotgun (WGS) entry which is preliminary data.</text>
</comment>
<dbReference type="InterPro" id="IPR016024">
    <property type="entry name" value="ARM-type_fold"/>
</dbReference>
<reference evidence="2 3" key="1">
    <citation type="submission" date="2019-03" db="EMBL/GenBank/DDBJ databases">
        <title>This is whole genome sequence of Paenibacillus sp MS74 strain.</title>
        <authorList>
            <person name="Trinh H.N."/>
        </authorList>
    </citation>
    <scope>NUCLEOTIDE SEQUENCE [LARGE SCALE GENOMIC DNA]</scope>
    <source>
        <strain evidence="2 3">MS74</strain>
    </source>
</reference>
<dbReference type="OrthoDB" id="420201at2"/>
<organism evidence="2 3">
    <name type="scientific">Paenibacillus piri</name>
    <dbReference type="NCBI Taxonomy" id="2547395"/>
    <lineage>
        <taxon>Bacteria</taxon>
        <taxon>Bacillati</taxon>
        <taxon>Bacillota</taxon>
        <taxon>Bacilli</taxon>
        <taxon>Bacillales</taxon>
        <taxon>Paenibacillaceae</taxon>
        <taxon>Paenibacillus</taxon>
    </lineage>
</organism>
<dbReference type="InterPro" id="IPR036498">
    <property type="entry name" value="Nfu/NifU_N_sf"/>
</dbReference>
<dbReference type="Pfam" id="PF13769">
    <property type="entry name" value="Virulence_fact"/>
    <property type="match status" value="1"/>
</dbReference>
<dbReference type="Gene3D" id="3.30.1370.70">
    <property type="entry name" value="Scaffold protein Nfu/NifU, N-terminal domain"/>
    <property type="match status" value="1"/>
</dbReference>
<dbReference type="SMART" id="SM00932">
    <property type="entry name" value="Nfu_N"/>
    <property type="match status" value="1"/>
</dbReference>
<keyword evidence="3" id="KW-1185">Reference proteome</keyword>
<dbReference type="SUPFAM" id="SSF48371">
    <property type="entry name" value="ARM repeat"/>
    <property type="match status" value="1"/>
</dbReference>
<dbReference type="PANTHER" id="PTHR12697">
    <property type="entry name" value="PBS LYASE HEAT-LIKE PROTEIN"/>
    <property type="match status" value="1"/>
</dbReference>
<dbReference type="SMART" id="SM00567">
    <property type="entry name" value="EZ_HEAT"/>
    <property type="match status" value="4"/>
</dbReference>
<evidence type="ECO:0000259" key="1">
    <source>
        <dbReference type="SMART" id="SM00932"/>
    </source>
</evidence>
<dbReference type="InterPro" id="IPR025989">
    <property type="entry name" value="Virulence_F_dom"/>
</dbReference>
<dbReference type="InterPro" id="IPR011989">
    <property type="entry name" value="ARM-like"/>
</dbReference>
<feature type="domain" description="Scaffold protein Nfu/NifU N-terminal" evidence="1">
    <location>
        <begin position="4"/>
        <end position="88"/>
    </location>
</feature>
<dbReference type="InterPro" id="IPR014824">
    <property type="entry name" value="Nfu/NifU_N"/>
</dbReference>
<dbReference type="EMBL" id="SMRT01000006">
    <property type="protein sequence ID" value="TDF97164.1"/>
    <property type="molecule type" value="Genomic_DNA"/>
</dbReference>
<evidence type="ECO:0000313" key="2">
    <source>
        <dbReference type="EMBL" id="TDF97164.1"/>
    </source>
</evidence>
<accession>A0A4V2ZTJ6</accession>
<dbReference type="Gene3D" id="1.25.10.10">
    <property type="entry name" value="Leucine-rich Repeat Variant"/>
    <property type="match status" value="1"/>
</dbReference>
<dbReference type="RefSeq" id="WP_133229465.1">
    <property type="nucleotide sequence ID" value="NZ_SMRT01000006.1"/>
</dbReference>
<evidence type="ECO:0000313" key="3">
    <source>
        <dbReference type="Proteomes" id="UP000295636"/>
    </source>
</evidence>
<dbReference type="PANTHER" id="PTHR12697:SF37">
    <property type="entry name" value="CONSERVED VIRULENCE FACTOR C"/>
    <property type="match status" value="1"/>
</dbReference>
<proteinExistence type="predicted"/>
<dbReference type="SUPFAM" id="SSF110836">
    <property type="entry name" value="Hypothetical protein SAV1430"/>
    <property type="match status" value="1"/>
</dbReference>